<sequence length="1111" mass="122013">MAPAIVILEVIQEDSQLDRQTSGVTGCCPALWGWTHLIPPLQGCRLTTLSERTVNNGQAVGLSRCSAPCLRHGPSPLLEVSAGLVTKQECSGETGWRLSPPRRITRSSKPAVSFSGYLTEFNPADMTSFAARHYVNGGRAAGPRLSVGSTAAAASAKLGTARDAGSRAEPTIAELSRAPPRAGKSARRPRTERLSWRGQACARDIRKEWDGVVLYASVLVVSLSSLSLQSPGEMTSRVSQRAVGIAVASAILLLVLLVVLLWAGVGAGLFRSGTPPPSQLHASGDGPSLAAATGADKGGACVAVLFTYRFNDIGSTSWRTKVTSSAVPHSPVRRRWETIRQFSHVPNVHANFGQESVGLTTIYLAFHWLLAIVSCASGLCDSGIPAQGVPGSSPRSRGGIVDRLPTSYLESIPQRGRSRIFACGNRAGRCRWLAGFLGDLPLYSSSHSGAAARPPHFTHIGLNYVSECLKYMFICGIIQRASNTVLYDKNTRLQTRTAACFQDATHSRNTISKDSTAFLILLLTGHMFFHTRLDQTVCGCTRIGCYVPLYTCPLFLKNPRSLHDEVGPRPLASHQGDLGSIPGRATPARLLGDFPFPPPLHSRATTYSPRFTLIGSQDLDVKSRPNLFTHSFMTKCVFIEFLHTCSFVSPCYFDLRASLVLQWKSLSCARADFDRSIFPAKGLQGLSADESEHSFCGSMPERTNAFQYVDQPPQGTFNTSTSRHRVLSIRRPAATGYFQYVDQPPQGTFNTSTSRHRVLSIRRPAATGYFQYVDQPPQGTFNTSTSRHRVLSIRRPAATGYFQYVDQPPQGTFNTSTSRHRVLSIRRPAATGYFQYVDQPPQGTFNTSTSRHSVLERVKVGTVGWPGIQVAYRCNARSVSPINIEKEHKGRGTKFHKGNGRRGDVGKQVTVNQLRGEGWEGGGERPLQMRFMCVRCVIYFPPVREHRAVALRQPLNHGLRARLWTEPRQDDPRPIGRRFTGDANRLRTYGRRPNKHLAAPTSALRRNWPCLRTTPAPRLESIAPAGRYRNYRASTTAAALARQYSCIRQDIPAYSTIDRDLRNSRVQRPRNIVAPSYKGHTGTLYKSATAPTHAGLGTGVLCSRSAWDYQW</sequence>
<keyword evidence="3" id="KW-1185">Reference proteome</keyword>
<feature type="transmembrane region" description="Helical" evidence="1">
    <location>
        <begin position="242"/>
        <end position="270"/>
    </location>
</feature>
<organism evidence="2 3">
    <name type="scientific">Dryococelus australis</name>
    <dbReference type="NCBI Taxonomy" id="614101"/>
    <lineage>
        <taxon>Eukaryota</taxon>
        <taxon>Metazoa</taxon>
        <taxon>Ecdysozoa</taxon>
        <taxon>Arthropoda</taxon>
        <taxon>Hexapoda</taxon>
        <taxon>Insecta</taxon>
        <taxon>Pterygota</taxon>
        <taxon>Neoptera</taxon>
        <taxon>Polyneoptera</taxon>
        <taxon>Phasmatodea</taxon>
        <taxon>Verophasmatodea</taxon>
        <taxon>Anareolatae</taxon>
        <taxon>Phasmatidae</taxon>
        <taxon>Eurycanthinae</taxon>
        <taxon>Dryococelus</taxon>
    </lineage>
</organism>
<keyword evidence="1" id="KW-0812">Transmembrane</keyword>
<dbReference type="EMBL" id="JARBHB010000010">
    <property type="protein sequence ID" value="KAJ8873565.1"/>
    <property type="molecule type" value="Genomic_DNA"/>
</dbReference>
<proteinExistence type="predicted"/>
<dbReference type="Proteomes" id="UP001159363">
    <property type="component" value="Chromosome 9"/>
</dbReference>
<accession>A0ABQ9GNH3</accession>
<evidence type="ECO:0000313" key="3">
    <source>
        <dbReference type="Proteomes" id="UP001159363"/>
    </source>
</evidence>
<evidence type="ECO:0000313" key="2">
    <source>
        <dbReference type="EMBL" id="KAJ8873565.1"/>
    </source>
</evidence>
<evidence type="ECO:0000256" key="1">
    <source>
        <dbReference type="SAM" id="Phobius"/>
    </source>
</evidence>
<keyword evidence="1" id="KW-0472">Membrane</keyword>
<comment type="caution">
    <text evidence="2">The sequence shown here is derived from an EMBL/GenBank/DDBJ whole genome shotgun (WGS) entry which is preliminary data.</text>
</comment>
<gene>
    <name evidence="2" type="ORF">PR048_024383</name>
</gene>
<name>A0ABQ9GNH3_9NEOP</name>
<reference evidence="2 3" key="1">
    <citation type="submission" date="2023-02" db="EMBL/GenBank/DDBJ databases">
        <title>LHISI_Scaffold_Assembly.</title>
        <authorList>
            <person name="Stuart O.P."/>
            <person name="Cleave R."/>
            <person name="Magrath M.J.L."/>
            <person name="Mikheyev A.S."/>
        </authorList>
    </citation>
    <scope>NUCLEOTIDE SEQUENCE [LARGE SCALE GENOMIC DNA]</scope>
    <source>
        <strain evidence="2">Daus_M_001</strain>
        <tissue evidence="2">Leg muscle</tissue>
    </source>
</reference>
<keyword evidence="1" id="KW-1133">Transmembrane helix</keyword>
<protein>
    <submittedName>
        <fullName evidence="2">Uncharacterized protein</fullName>
    </submittedName>
</protein>